<keyword evidence="7" id="KW-1185">Reference proteome</keyword>
<organism evidence="6 7">
    <name type="scientific">Thauera linaloolentis (strain DSM 12138 / JCM 21573 / CCUG 41526 / CIP 105981 / IAM 15112 / NBRC 102519 / 47Lol)</name>
    <dbReference type="NCBI Taxonomy" id="1123367"/>
    <lineage>
        <taxon>Bacteria</taxon>
        <taxon>Pseudomonadati</taxon>
        <taxon>Pseudomonadota</taxon>
        <taxon>Betaproteobacteria</taxon>
        <taxon>Rhodocyclales</taxon>
        <taxon>Zoogloeaceae</taxon>
        <taxon>Thauera</taxon>
    </lineage>
</organism>
<dbReference type="SUPFAM" id="SSF52218">
    <property type="entry name" value="Flavoproteins"/>
    <property type="match status" value="1"/>
</dbReference>
<name>N6ZAR5_THAL4</name>
<dbReference type="GO" id="GO:0003955">
    <property type="term" value="F:NAD(P)H dehydrogenase (quinone) activity"/>
    <property type="evidence" value="ECO:0007669"/>
    <property type="project" value="TreeGrafter"/>
</dbReference>
<dbReference type="RefSeq" id="WP_004335963.1">
    <property type="nucleotide sequence ID" value="NZ_AMXE01000017.1"/>
</dbReference>
<dbReference type="GO" id="GO:0016020">
    <property type="term" value="C:membrane"/>
    <property type="evidence" value="ECO:0007669"/>
    <property type="project" value="TreeGrafter"/>
</dbReference>
<evidence type="ECO:0000259" key="5">
    <source>
        <dbReference type="PROSITE" id="PS50902"/>
    </source>
</evidence>
<dbReference type="GO" id="GO:0010181">
    <property type="term" value="F:FMN binding"/>
    <property type="evidence" value="ECO:0007669"/>
    <property type="project" value="InterPro"/>
</dbReference>
<dbReference type="PROSITE" id="PS50902">
    <property type="entry name" value="FLAVODOXIN_LIKE"/>
    <property type="match status" value="1"/>
</dbReference>
<dbReference type="Pfam" id="PF03358">
    <property type="entry name" value="FMN_red"/>
    <property type="match status" value="1"/>
</dbReference>
<dbReference type="InterPro" id="IPR029039">
    <property type="entry name" value="Flavoprotein-like_sf"/>
</dbReference>
<dbReference type="Gene3D" id="3.40.50.360">
    <property type="match status" value="1"/>
</dbReference>
<evidence type="ECO:0000313" key="6">
    <source>
        <dbReference type="EMBL" id="ENO89274.1"/>
    </source>
</evidence>
<dbReference type="InterPro" id="IPR008254">
    <property type="entry name" value="Flavodoxin/NO_synth"/>
</dbReference>
<dbReference type="STRING" id="1123367.GCA_000621305_01195"/>
<gene>
    <name evidence="6" type="ORF">C666_06820</name>
</gene>
<dbReference type="PANTHER" id="PTHR30546">
    <property type="entry name" value="FLAVODOXIN-RELATED PROTEIN WRBA-RELATED"/>
    <property type="match status" value="1"/>
</dbReference>
<comment type="cofactor">
    <cofactor evidence="1">
        <name>FMN</name>
        <dbReference type="ChEBI" id="CHEBI:58210"/>
    </cofactor>
</comment>
<sequence length="201" mass="21797">MTIKDIHMHRVSIVYFSQAGTTALLAEAIGRGARADANVDVALLRIRPESIHEGRWQDDDTLHALADSDTIVFGAPTYMGGGAAQFKAFADATAHVWYQRQWKHKLAAGFTISGSPSGDKLHTLSYLSALAAQHGMVWLNWDELPRQADGTNRIGSFSGLMAQNHAPPGTPPALDPADELSAENFGRYISSSTRRLSRVVA</sequence>
<feature type="domain" description="Flavodoxin-like" evidence="5">
    <location>
        <begin position="11"/>
        <end position="190"/>
    </location>
</feature>
<evidence type="ECO:0000256" key="4">
    <source>
        <dbReference type="ARBA" id="ARBA00029652"/>
    </source>
</evidence>
<dbReference type="eggNOG" id="COG0655">
    <property type="taxonomic scope" value="Bacteria"/>
</dbReference>
<keyword evidence="2" id="KW-0285">Flavoprotein</keyword>
<evidence type="ECO:0000313" key="7">
    <source>
        <dbReference type="Proteomes" id="UP000013232"/>
    </source>
</evidence>
<dbReference type="Proteomes" id="UP000013232">
    <property type="component" value="Unassembled WGS sequence"/>
</dbReference>
<evidence type="ECO:0000256" key="2">
    <source>
        <dbReference type="ARBA" id="ARBA00022630"/>
    </source>
</evidence>
<proteinExistence type="predicted"/>
<dbReference type="InterPro" id="IPR005025">
    <property type="entry name" value="FMN_Rdtase-like_dom"/>
</dbReference>
<dbReference type="PROSITE" id="PS00201">
    <property type="entry name" value="FLAVODOXIN"/>
    <property type="match status" value="1"/>
</dbReference>
<reference evidence="6 7" key="1">
    <citation type="submission" date="2012-09" db="EMBL/GenBank/DDBJ databases">
        <title>Draft Genome Sequences of 6 Strains from Genus Thauera.</title>
        <authorList>
            <person name="Liu B."/>
            <person name="Shapleigh J.P."/>
            <person name="Frostegard A.H."/>
        </authorList>
    </citation>
    <scope>NUCLEOTIDE SEQUENCE [LARGE SCALE GENOMIC DNA]</scope>
    <source>
        <strain evidence="7">47Lol / DSM 12138</strain>
    </source>
</reference>
<keyword evidence="3" id="KW-0288">FMN</keyword>
<dbReference type="PANTHER" id="PTHR30546:SF23">
    <property type="entry name" value="FLAVOPROTEIN-LIKE PROTEIN YCP4-RELATED"/>
    <property type="match status" value="1"/>
</dbReference>
<evidence type="ECO:0000256" key="3">
    <source>
        <dbReference type="ARBA" id="ARBA00022643"/>
    </source>
</evidence>
<evidence type="ECO:0000256" key="1">
    <source>
        <dbReference type="ARBA" id="ARBA00001917"/>
    </source>
</evidence>
<protein>
    <recommendedName>
        <fullName evidence="4">Flavoprotein WrbA</fullName>
    </recommendedName>
</protein>
<accession>N6ZAR5</accession>
<comment type="caution">
    <text evidence="6">The sequence shown here is derived from an EMBL/GenBank/DDBJ whole genome shotgun (WGS) entry which is preliminary data.</text>
</comment>
<dbReference type="InterPro" id="IPR001226">
    <property type="entry name" value="Flavodoxin_CS"/>
</dbReference>
<dbReference type="EMBL" id="AMXE01000017">
    <property type="protein sequence ID" value="ENO89274.1"/>
    <property type="molecule type" value="Genomic_DNA"/>
</dbReference>
<dbReference type="AlphaFoldDB" id="N6ZAR5"/>
<dbReference type="GO" id="GO:0009055">
    <property type="term" value="F:electron transfer activity"/>
    <property type="evidence" value="ECO:0007669"/>
    <property type="project" value="InterPro"/>
</dbReference>